<dbReference type="GO" id="GO:0006508">
    <property type="term" value="P:proteolysis"/>
    <property type="evidence" value="ECO:0007669"/>
    <property type="project" value="UniProtKB-KW"/>
</dbReference>
<dbReference type="PANTHER" id="PTHR37984">
    <property type="entry name" value="PROTEIN CBG26694"/>
    <property type="match status" value="1"/>
</dbReference>
<evidence type="ECO:0000256" key="2">
    <source>
        <dbReference type="ARBA" id="ARBA00022670"/>
    </source>
</evidence>
<feature type="compositionally biased region" description="Polar residues" evidence="20">
    <location>
        <begin position="421"/>
        <end position="431"/>
    </location>
</feature>
<dbReference type="CDD" id="cd00024">
    <property type="entry name" value="CD_CSD"/>
    <property type="match status" value="1"/>
</dbReference>
<dbReference type="GO" id="GO:0005634">
    <property type="term" value="C:nucleus"/>
    <property type="evidence" value="ECO:0007669"/>
    <property type="project" value="UniProtKB-SubCell"/>
</dbReference>
<dbReference type="Pfam" id="PF00385">
    <property type="entry name" value="Chromo"/>
    <property type="match status" value="1"/>
</dbReference>
<dbReference type="InterPro" id="IPR012337">
    <property type="entry name" value="RNaseH-like_sf"/>
</dbReference>
<keyword evidence="18" id="KW-0511">Multifunctional enzyme</keyword>
<keyword evidence="7" id="KW-0064">Aspartyl protease</keyword>
<feature type="domain" description="Chromo" evidence="21">
    <location>
        <begin position="1898"/>
        <end position="1957"/>
    </location>
</feature>
<dbReference type="SUPFAM" id="SSF56672">
    <property type="entry name" value="DNA/RNA polymerases"/>
    <property type="match status" value="1"/>
</dbReference>
<evidence type="ECO:0000256" key="7">
    <source>
        <dbReference type="ARBA" id="ARBA00022750"/>
    </source>
</evidence>
<keyword evidence="9" id="KW-0378">Hydrolase</keyword>
<dbReference type="GO" id="GO:0006338">
    <property type="term" value="P:chromatin remodeling"/>
    <property type="evidence" value="ECO:0007669"/>
    <property type="project" value="UniProtKB-ARBA"/>
</dbReference>
<dbReference type="GO" id="GO:0046872">
    <property type="term" value="F:metal ion binding"/>
    <property type="evidence" value="ECO:0007669"/>
    <property type="project" value="UniProtKB-KW"/>
</dbReference>
<sequence>MKLINFLHTLNQLASMSEQMATEVAILAPQRFEGYAKEWWSVLDPEVKRGYLSSWWLLREGLRRQFFTAKFMEDLRDIYDRQTFRESGHERELPGEFIIRRIVLHEQLHDGPRTVPEIVRAVIKRAPALWSTILNAESLPTLAALLQQAQDKAEDLIHLAAIADRQKPPIAPTREPKSDNFTAGSRRFRAFNRKAYAAQGEEESDTPDDQHDFASYVMALDEASLGRPIPSNVPTDFFPPPLASAAQAQAQSENRRGANRRRPAAGYFRPRNDTVVSKKLPPSPCKVCGSEKHWDRECPHWSEYVSARAAQMVSSYYDIHPTDDHEYAVAFLAYVYDENHNDVHALSQPAAREPRIARPGAVSMEEEEEPQSSMPTLPPDHPSIFIDSAEDPEAARRRTDRLAERIDTALRSADEELSRESIAQGQDRATPTATANRAGVAAAETPASSDSSSQSPPAPRIISLSKAHPHQAGHSTVGITALTIPVRLATPEGPAIAARVDSGADISLISAECLASIPQESRPRIKKGLRMKLFQLTNGFHIEGFVQLPILVEADDGDWLSMEGEFYVVPGMNSPILLGEDFQVNYELSTLRRLSTGSTIEVNTTGHTFPAQSTSRQPTREFGIIGKGAEAKFVRAKSHRRNQNRRRRRQQVRKNPTAIVSEDCTIGAHACRAIPIIADFSEGQTWFAEKTVLGQADGSMLLTTPTLLDEQHAYIAVSNTTDRPVLIRKGEVLAPLRAPDTWFEREEPERLAHAHAVRSLIQAQMDQEKSDEQSAEPDRWGPNTAELPDPTIYPSDKLEELLDIGPEWPAEERAKLIEVLRARQQAFAFDGRLGHNPTEVEIKTAPGSRPVSLPMYAASPAKREVIDKQHDAWLALDVIEPSNSPWAAPVLIAYRNGKPRFCVDYRRLNTITVPDEFPIPRQTEILQALSGAQVLSSLDALSGFTQLTVAEADREKTAFRTHRGLFQFKRLPFGLRNGPSAFQRVMQGVLAPYLWLFTLVYIDDVVVYSKSWQEHVSHLDKVLAAVIQSGLTLSPTKCHFGYSSILLLGQKVSQLGFSTHEEKVRAVTEFARPSKVAELQSFLGMAVYFSNYIPYYSFIASPLFQLLRKDTKWKWTAECEHAWQAIKAALQNAPVLAHAQPGYPYRLYTDASDVALGACLQQVQLTRIADLAGTRAHSRLRRAYEAGQAVPTLVTAVSSKFKDIPETPGWNANFEDTLVPVERVIAYWSRSCKPAERNYSATEREALAAKEGLVHFLPFVEGEQTTLVTDHAALQWARTFENANRRLAAWGAVFSAFAPNLDIVHRAGRVHSNVDPLSRIPRSPPNHDSPVTDPSQPIRTDDTTAQAAEDAARKRPAEKSVAATQKLYSWAEVLEDTPSLAYYGSDVVQATGETRPAASSNAVKTRRQAAAEREQADTPARSSPPPPDQTDTQPQSFEDAPYAVLLDMSEELAKRFVDGYQADRSFKDKWAKASQSSPQAFKGQCFTVDERGLLYMRVNDEPAKLCVPKSLVPVILTSTHDSPIASAHEGPRKLIKKLNLRFYWPTLRRDAETYARTCDVCQKTKVDRRAPAGMLRPNPIPGRPYQWVSMDLITGLPESEGFNAIFVTVCCLTKHVQSIPCRNTLDTTAFAKLFVNHVILKFGMPEHIISDRDPRWTSDFWRAVAHHLKLHLSLSSAHHPQHDGQTEIANQTIETMLRAYVHSDRKSWAHWLPMVCHAYNSSIHSATGYSPYFLLYGMEPTQDLDFLARNTPHVDRPRGPFEHAQNFVADMQEHREKARVALAVAQEQMARAYNNGRRPEQFEVGSKVLVNPHSLELVDVQGTGKKLVQRMLGPFTVQERINPLVYKLALPDTYPMNPVLNIEHLRQYREDTEAQFSAIDRPTVPDPRHSDLLASQEWEVEDIIGWRRNRSLRNRLEFLIRWKGYGPTEDSWVSEFDLRNARDILRDFQAKNPTSKG</sequence>
<evidence type="ECO:0008006" key="26">
    <source>
        <dbReference type="Google" id="ProtNLM"/>
    </source>
</evidence>
<dbReference type="GO" id="GO:0006310">
    <property type="term" value="P:DNA recombination"/>
    <property type="evidence" value="ECO:0007669"/>
    <property type="project" value="UniProtKB-KW"/>
</dbReference>
<evidence type="ECO:0000256" key="18">
    <source>
        <dbReference type="ARBA" id="ARBA00023268"/>
    </source>
</evidence>
<dbReference type="GO" id="GO:0003723">
    <property type="term" value="F:RNA binding"/>
    <property type="evidence" value="ECO:0007669"/>
    <property type="project" value="UniProtKB-KW"/>
</dbReference>
<dbReference type="InterPro" id="IPR000477">
    <property type="entry name" value="RT_dom"/>
</dbReference>
<feature type="region of interest" description="Disordered" evidence="20">
    <location>
        <begin position="410"/>
        <end position="461"/>
    </location>
</feature>
<dbReference type="GO" id="GO:0003677">
    <property type="term" value="F:DNA binding"/>
    <property type="evidence" value="ECO:0007669"/>
    <property type="project" value="UniProtKB-KW"/>
</dbReference>
<dbReference type="GO" id="GO:0003964">
    <property type="term" value="F:RNA-directed DNA polymerase activity"/>
    <property type="evidence" value="ECO:0007669"/>
    <property type="project" value="UniProtKB-KW"/>
</dbReference>
<dbReference type="Pfam" id="PF17919">
    <property type="entry name" value="RT_RNaseH_2"/>
    <property type="match status" value="1"/>
</dbReference>
<dbReference type="InterPro" id="IPR001584">
    <property type="entry name" value="Integrase_cat-core"/>
</dbReference>
<keyword evidence="17" id="KW-0539">Nucleus</keyword>
<keyword evidence="19" id="KW-0175">Coiled coil</keyword>
<dbReference type="InterPro" id="IPR023779">
    <property type="entry name" value="Chromodomain_CS"/>
</dbReference>
<dbReference type="InterPro" id="IPR016197">
    <property type="entry name" value="Chromo-like_dom_sf"/>
</dbReference>
<evidence type="ECO:0000256" key="4">
    <source>
        <dbReference type="ARBA" id="ARBA00022695"/>
    </source>
</evidence>
<evidence type="ECO:0000256" key="19">
    <source>
        <dbReference type="SAM" id="Coils"/>
    </source>
</evidence>
<keyword evidence="2" id="KW-0645">Protease</keyword>
<dbReference type="Pfam" id="PF17921">
    <property type="entry name" value="Integrase_H2C2"/>
    <property type="match status" value="1"/>
</dbReference>
<dbReference type="PANTHER" id="PTHR37984:SF5">
    <property type="entry name" value="PROTEIN NYNRIN-LIKE"/>
    <property type="match status" value="1"/>
</dbReference>
<evidence type="ECO:0000256" key="3">
    <source>
        <dbReference type="ARBA" id="ARBA00022679"/>
    </source>
</evidence>
<accession>A0A4Y9YBZ5</accession>
<evidence type="ECO:0000256" key="11">
    <source>
        <dbReference type="ARBA" id="ARBA00022884"/>
    </source>
</evidence>
<dbReference type="GO" id="GO:0004519">
    <property type="term" value="F:endonuclease activity"/>
    <property type="evidence" value="ECO:0007669"/>
    <property type="project" value="UniProtKB-KW"/>
</dbReference>
<dbReference type="Gene3D" id="2.40.50.40">
    <property type="match status" value="1"/>
</dbReference>
<dbReference type="CDD" id="cd09274">
    <property type="entry name" value="RNase_HI_RT_Ty3"/>
    <property type="match status" value="1"/>
</dbReference>
<evidence type="ECO:0000256" key="16">
    <source>
        <dbReference type="ARBA" id="ARBA00023172"/>
    </source>
</evidence>
<dbReference type="Pfam" id="PF00078">
    <property type="entry name" value="RVT_1"/>
    <property type="match status" value="1"/>
</dbReference>
<dbReference type="FunFam" id="3.30.420.10:FF:000032">
    <property type="entry name" value="Retrovirus-related Pol polyprotein from transposon 297-like Protein"/>
    <property type="match status" value="1"/>
</dbReference>
<dbReference type="Pfam" id="PF17917">
    <property type="entry name" value="RT_RNaseH"/>
    <property type="match status" value="1"/>
</dbReference>
<dbReference type="InterPro" id="IPR043502">
    <property type="entry name" value="DNA/RNA_pol_sf"/>
</dbReference>
<dbReference type="InterPro" id="IPR050951">
    <property type="entry name" value="Retrovirus_Pol_polyprotein"/>
</dbReference>
<dbReference type="PROSITE" id="PS50878">
    <property type="entry name" value="RT_POL"/>
    <property type="match status" value="1"/>
</dbReference>
<dbReference type="GO" id="GO:0004190">
    <property type="term" value="F:aspartic-type endopeptidase activity"/>
    <property type="evidence" value="ECO:0007669"/>
    <property type="project" value="UniProtKB-KW"/>
</dbReference>
<dbReference type="InterPro" id="IPR041588">
    <property type="entry name" value="Integrase_H2C2"/>
</dbReference>
<name>A0A4Y9YBZ5_9APHY</name>
<comment type="caution">
    <text evidence="24">The sequence shown here is derived from an EMBL/GenBank/DDBJ whole genome shotgun (WGS) entry which is preliminary data.</text>
</comment>
<feature type="region of interest" description="Disordered" evidence="20">
    <location>
        <begin position="1314"/>
        <end position="1361"/>
    </location>
</feature>
<evidence type="ECO:0000259" key="23">
    <source>
        <dbReference type="PROSITE" id="PS50994"/>
    </source>
</evidence>
<dbReference type="EMBL" id="SEKV01000364">
    <property type="protein sequence ID" value="TFY58379.1"/>
    <property type="molecule type" value="Genomic_DNA"/>
</dbReference>
<evidence type="ECO:0000259" key="21">
    <source>
        <dbReference type="PROSITE" id="PS50013"/>
    </source>
</evidence>
<keyword evidence="10" id="KW-0460">Magnesium</keyword>
<dbReference type="PROSITE" id="PS50013">
    <property type="entry name" value="CHROMO_2"/>
    <property type="match status" value="1"/>
</dbReference>
<protein>
    <recommendedName>
        <fullName evidence="26">Reverse transcriptase</fullName>
    </recommendedName>
</protein>
<evidence type="ECO:0000259" key="22">
    <source>
        <dbReference type="PROSITE" id="PS50878"/>
    </source>
</evidence>
<keyword evidence="12" id="KW-0229">DNA integration</keyword>
<dbReference type="InterPro" id="IPR041577">
    <property type="entry name" value="RT_RNaseH_2"/>
</dbReference>
<evidence type="ECO:0000256" key="15">
    <source>
        <dbReference type="ARBA" id="ARBA00023125"/>
    </source>
</evidence>
<keyword evidence="3" id="KW-0808">Transferase</keyword>
<proteinExistence type="predicted"/>
<dbReference type="CDD" id="cd01647">
    <property type="entry name" value="RT_LTR"/>
    <property type="match status" value="1"/>
</dbReference>
<dbReference type="Gene3D" id="3.10.10.10">
    <property type="entry name" value="HIV Type 1 Reverse Transcriptase, subunit A, domain 1"/>
    <property type="match status" value="1"/>
</dbReference>
<feature type="compositionally biased region" description="Basic and acidic residues" evidence="20">
    <location>
        <begin position="410"/>
        <end position="419"/>
    </location>
</feature>
<gene>
    <name evidence="24" type="ORF">EVJ58_g6460</name>
</gene>
<dbReference type="Gene3D" id="3.30.70.270">
    <property type="match status" value="2"/>
</dbReference>
<evidence type="ECO:0000256" key="10">
    <source>
        <dbReference type="ARBA" id="ARBA00022842"/>
    </source>
</evidence>
<dbReference type="GO" id="GO:0003887">
    <property type="term" value="F:DNA-directed DNA polymerase activity"/>
    <property type="evidence" value="ECO:0007669"/>
    <property type="project" value="UniProtKB-KW"/>
</dbReference>
<organism evidence="24 25">
    <name type="scientific">Rhodofomes roseus</name>
    <dbReference type="NCBI Taxonomy" id="34475"/>
    <lineage>
        <taxon>Eukaryota</taxon>
        <taxon>Fungi</taxon>
        <taxon>Dikarya</taxon>
        <taxon>Basidiomycota</taxon>
        <taxon>Agaricomycotina</taxon>
        <taxon>Agaricomycetes</taxon>
        <taxon>Polyporales</taxon>
        <taxon>Rhodofomes</taxon>
    </lineage>
</organism>
<evidence type="ECO:0000256" key="1">
    <source>
        <dbReference type="ARBA" id="ARBA00004123"/>
    </source>
</evidence>
<feature type="region of interest" description="Disordered" evidence="20">
    <location>
        <begin position="763"/>
        <end position="791"/>
    </location>
</feature>
<reference evidence="24 25" key="1">
    <citation type="submission" date="2019-01" db="EMBL/GenBank/DDBJ databases">
        <title>Genome sequencing of the rare red list fungi Fomitopsis rosea.</title>
        <authorList>
            <person name="Buettner E."/>
            <person name="Kellner H."/>
        </authorList>
    </citation>
    <scope>NUCLEOTIDE SEQUENCE [LARGE SCALE GENOMIC DNA]</scope>
    <source>
        <strain evidence="24 25">DSM 105464</strain>
    </source>
</reference>
<dbReference type="InterPro" id="IPR036397">
    <property type="entry name" value="RNaseH_sf"/>
</dbReference>
<dbReference type="STRING" id="34475.A0A4Y9YBZ5"/>
<evidence type="ECO:0000256" key="14">
    <source>
        <dbReference type="ARBA" id="ARBA00022932"/>
    </source>
</evidence>
<evidence type="ECO:0000256" key="13">
    <source>
        <dbReference type="ARBA" id="ARBA00022918"/>
    </source>
</evidence>
<keyword evidence="11" id="KW-0694">RNA-binding</keyword>
<feature type="domain" description="Integrase catalytic" evidence="23">
    <location>
        <begin position="1580"/>
        <end position="1739"/>
    </location>
</feature>
<evidence type="ECO:0000256" key="6">
    <source>
        <dbReference type="ARBA" id="ARBA00022723"/>
    </source>
</evidence>
<feature type="compositionally biased region" description="Basic and acidic residues" evidence="20">
    <location>
        <begin position="766"/>
        <end position="779"/>
    </location>
</feature>
<feature type="region of interest" description="Disordered" evidence="20">
    <location>
        <begin position="244"/>
        <end position="267"/>
    </location>
</feature>
<keyword evidence="8" id="KW-0255">Endonuclease</keyword>
<dbReference type="InterPro" id="IPR023780">
    <property type="entry name" value="Chromo_domain"/>
</dbReference>
<dbReference type="SUPFAM" id="SSF53098">
    <property type="entry name" value="Ribonuclease H-like"/>
    <property type="match status" value="1"/>
</dbReference>
<evidence type="ECO:0000313" key="24">
    <source>
        <dbReference type="EMBL" id="TFY58379.1"/>
    </source>
</evidence>
<feature type="coiled-coil region" evidence="19">
    <location>
        <begin position="1768"/>
        <end position="1795"/>
    </location>
</feature>
<dbReference type="Gene3D" id="1.10.340.70">
    <property type="match status" value="1"/>
</dbReference>
<dbReference type="PROSITE" id="PS00598">
    <property type="entry name" value="CHROMO_1"/>
    <property type="match status" value="1"/>
</dbReference>
<feature type="region of interest" description="Disordered" evidence="20">
    <location>
        <begin position="361"/>
        <end position="397"/>
    </location>
</feature>
<evidence type="ECO:0000256" key="5">
    <source>
        <dbReference type="ARBA" id="ARBA00022722"/>
    </source>
</evidence>
<comment type="subcellular location">
    <subcellularLocation>
        <location evidence="1">Nucleus</location>
    </subcellularLocation>
</comment>
<evidence type="ECO:0000256" key="17">
    <source>
        <dbReference type="ARBA" id="ARBA00023242"/>
    </source>
</evidence>
<feature type="region of interest" description="Disordered" evidence="20">
    <location>
        <begin position="1393"/>
        <end position="1435"/>
    </location>
</feature>
<feature type="compositionally biased region" description="Basic residues" evidence="20">
    <location>
        <begin position="635"/>
        <end position="652"/>
    </location>
</feature>
<evidence type="ECO:0000256" key="12">
    <source>
        <dbReference type="ARBA" id="ARBA00022908"/>
    </source>
</evidence>
<keyword evidence="5" id="KW-0540">Nuclease</keyword>
<dbReference type="InterPro" id="IPR056924">
    <property type="entry name" value="SH3_Tf2-1"/>
</dbReference>
<dbReference type="InterPro" id="IPR041373">
    <property type="entry name" value="RT_RNaseH"/>
</dbReference>
<dbReference type="PROSITE" id="PS50994">
    <property type="entry name" value="INTEGRASE"/>
    <property type="match status" value="1"/>
</dbReference>
<keyword evidence="14" id="KW-0239">DNA-directed DNA polymerase</keyword>
<dbReference type="Pfam" id="PF24626">
    <property type="entry name" value="SH3_Tf2-1"/>
    <property type="match status" value="1"/>
</dbReference>
<evidence type="ECO:0000313" key="25">
    <source>
        <dbReference type="Proteomes" id="UP000298390"/>
    </source>
</evidence>
<dbReference type="Proteomes" id="UP000298390">
    <property type="component" value="Unassembled WGS sequence"/>
</dbReference>
<dbReference type="FunFam" id="1.10.340.70:FF:000001">
    <property type="entry name" value="Retrovirus-related Pol polyprotein from transposon gypsy-like Protein"/>
    <property type="match status" value="1"/>
</dbReference>
<dbReference type="CDD" id="cd00303">
    <property type="entry name" value="retropepsin_like"/>
    <property type="match status" value="1"/>
</dbReference>
<dbReference type="SUPFAM" id="SSF54160">
    <property type="entry name" value="Chromo domain-like"/>
    <property type="match status" value="1"/>
</dbReference>
<dbReference type="InterPro" id="IPR043128">
    <property type="entry name" value="Rev_trsase/Diguanyl_cyclase"/>
</dbReference>
<feature type="region of interest" description="Disordered" evidence="20">
    <location>
        <begin position="635"/>
        <end position="656"/>
    </location>
</feature>
<feature type="compositionally biased region" description="Low complexity" evidence="20">
    <location>
        <begin position="432"/>
        <end position="455"/>
    </location>
</feature>
<keyword evidence="13" id="KW-0695">RNA-directed DNA polymerase</keyword>
<dbReference type="SMART" id="SM00298">
    <property type="entry name" value="CHROMO"/>
    <property type="match status" value="1"/>
</dbReference>
<dbReference type="GO" id="GO:0015074">
    <property type="term" value="P:DNA integration"/>
    <property type="evidence" value="ECO:0007669"/>
    <property type="project" value="UniProtKB-KW"/>
</dbReference>
<evidence type="ECO:0000256" key="20">
    <source>
        <dbReference type="SAM" id="MobiDB-lite"/>
    </source>
</evidence>
<keyword evidence="16" id="KW-0233">DNA recombination</keyword>
<evidence type="ECO:0000256" key="9">
    <source>
        <dbReference type="ARBA" id="ARBA00022801"/>
    </source>
</evidence>
<keyword evidence="6" id="KW-0479">Metal-binding</keyword>
<dbReference type="InterPro" id="IPR000953">
    <property type="entry name" value="Chromo/chromo_shadow_dom"/>
</dbReference>
<evidence type="ECO:0000256" key="8">
    <source>
        <dbReference type="ARBA" id="ARBA00022759"/>
    </source>
</evidence>
<keyword evidence="4" id="KW-0548">Nucleotidyltransferase</keyword>
<dbReference type="Gene3D" id="3.30.420.10">
    <property type="entry name" value="Ribonuclease H-like superfamily/Ribonuclease H"/>
    <property type="match status" value="1"/>
</dbReference>
<keyword evidence="15" id="KW-0238">DNA-binding</keyword>
<feature type="domain" description="Reverse transcriptase" evidence="22">
    <location>
        <begin position="847"/>
        <end position="1087"/>
    </location>
</feature>
<dbReference type="FunFam" id="3.30.70.270:FF:000020">
    <property type="entry name" value="Transposon Tf2-6 polyprotein-like Protein"/>
    <property type="match status" value="1"/>
</dbReference>